<sequence length="89" mass="9367">MILLFLLSINKAFGVASTCLGIGSSSHFGKTAKPTYQYLQVLPGGAGAKLNFGLPSAMSRFIPFCHLPVSSDGLQPDTGYLDQGCESIL</sequence>
<dbReference type="AlphaFoldDB" id="A0A545VGP0"/>
<evidence type="ECO:0000313" key="3">
    <source>
        <dbReference type="Proteomes" id="UP000315783"/>
    </source>
</evidence>
<protein>
    <recommendedName>
        <fullName evidence="4">Secreted protein</fullName>
    </recommendedName>
</protein>
<comment type="caution">
    <text evidence="2">The sequence shown here is derived from an EMBL/GenBank/DDBJ whole genome shotgun (WGS) entry which is preliminary data.</text>
</comment>
<dbReference type="Proteomes" id="UP000315783">
    <property type="component" value="Unassembled WGS sequence"/>
</dbReference>
<name>A0A545VGP0_9HYPO</name>
<keyword evidence="3" id="KW-1185">Reference proteome</keyword>
<evidence type="ECO:0008006" key="4">
    <source>
        <dbReference type="Google" id="ProtNLM"/>
    </source>
</evidence>
<dbReference type="EMBL" id="SPUK01000001">
    <property type="protein sequence ID" value="TQW00883.1"/>
    <property type="molecule type" value="Genomic_DNA"/>
</dbReference>
<evidence type="ECO:0000313" key="2">
    <source>
        <dbReference type="EMBL" id="TQW00883.1"/>
    </source>
</evidence>
<accession>A0A545VGP0</accession>
<organism evidence="2 3">
    <name type="scientific">Cordyceps javanica</name>
    <dbReference type="NCBI Taxonomy" id="43265"/>
    <lineage>
        <taxon>Eukaryota</taxon>
        <taxon>Fungi</taxon>
        <taxon>Dikarya</taxon>
        <taxon>Ascomycota</taxon>
        <taxon>Pezizomycotina</taxon>
        <taxon>Sordariomycetes</taxon>
        <taxon>Hypocreomycetidae</taxon>
        <taxon>Hypocreales</taxon>
        <taxon>Cordycipitaceae</taxon>
        <taxon>Cordyceps</taxon>
    </lineage>
</organism>
<keyword evidence="1" id="KW-0732">Signal</keyword>
<feature type="chain" id="PRO_5022077082" description="Secreted protein" evidence="1">
    <location>
        <begin position="17"/>
        <end position="89"/>
    </location>
</feature>
<feature type="signal peptide" evidence="1">
    <location>
        <begin position="1"/>
        <end position="16"/>
    </location>
</feature>
<gene>
    <name evidence="2" type="ORF">IF1G_00814</name>
</gene>
<evidence type="ECO:0000256" key="1">
    <source>
        <dbReference type="SAM" id="SignalP"/>
    </source>
</evidence>
<proteinExistence type="predicted"/>
<reference evidence="2 3" key="1">
    <citation type="journal article" date="2019" name="Appl. Microbiol. Biotechnol.">
        <title>Genome sequence of Isaria javanica and comparative genome analysis insights into family S53 peptidase evolution in fungal entomopathogens.</title>
        <authorList>
            <person name="Lin R."/>
            <person name="Zhang X."/>
            <person name="Xin B."/>
            <person name="Zou M."/>
            <person name="Gao Y."/>
            <person name="Qin F."/>
            <person name="Hu Q."/>
            <person name="Xie B."/>
            <person name="Cheng X."/>
        </authorList>
    </citation>
    <scope>NUCLEOTIDE SEQUENCE [LARGE SCALE GENOMIC DNA]</scope>
    <source>
        <strain evidence="2 3">IJ1G</strain>
    </source>
</reference>